<evidence type="ECO:0000313" key="1">
    <source>
        <dbReference type="EMBL" id="QEL16554.1"/>
    </source>
</evidence>
<dbReference type="Proteomes" id="UP000324974">
    <property type="component" value="Chromosome"/>
</dbReference>
<dbReference type="Gene3D" id="3.30.2220.20">
    <property type="entry name" value="Phage tail assembly chaperone gp13-like"/>
    <property type="match status" value="1"/>
</dbReference>
<proteinExistence type="predicted"/>
<evidence type="ECO:0000313" key="2">
    <source>
        <dbReference type="Proteomes" id="UP000324974"/>
    </source>
</evidence>
<gene>
    <name evidence="1" type="ORF">PX52LOC_03514</name>
</gene>
<dbReference type="InterPro" id="IPR038556">
    <property type="entry name" value="TAC_Gp13-like_sf"/>
</dbReference>
<dbReference type="KEGG" id="lrs:PX52LOC_03514"/>
<sequence>MTITKEAFAKAAIEDKYLICPVPEWGIEMRFQTLSIGERNSLLNVGGGIDKKYIGPVYVLLYCAVDDEGKRLFTDKDLPILMDKDANVMERLCKVAMDHAKLGGEAVEEAKKNCSETQT</sequence>
<accession>A0A5C1AHF9</accession>
<keyword evidence="2" id="KW-1185">Reference proteome</keyword>
<dbReference type="OrthoDB" id="7584736at2"/>
<dbReference type="EMBL" id="CP042425">
    <property type="protein sequence ID" value="QEL16554.1"/>
    <property type="molecule type" value="Genomic_DNA"/>
</dbReference>
<organism evidence="1 2">
    <name type="scientific">Limnoglobus roseus</name>
    <dbReference type="NCBI Taxonomy" id="2598579"/>
    <lineage>
        <taxon>Bacteria</taxon>
        <taxon>Pseudomonadati</taxon>
        <taxon>Planctomycetota</taxon>
        <taxon>Planctomycetia</taxon>
        <taxon>Gemmatales</taxon>
        <taxon>Gemmataceae</taxon>
        <taxon>Limnoglobus</taxon>
    </lineage>
</organism>
<reference evidence="2" key="1">
    <citation type="submission" date="2019-08" db="EMBL/GenBank/DDBJ databases">
        <title>Limnoglobus roseus gen. nov., sp. nov., a novel freshwater planctomycete with a giant genome from the family Gemmataceae.</title>
        <authorList>
            <person name="Kulichevskaya I.S."/>
            <person name="Naumoff D.G."/>
            <person name="Miroshnikov K."/>
            <person name="Ivanova A."/>
            <person name="Philippov D.A."/>
            <person name="Hakobyan A."/>
            <person name="Rijpstra I.C."/>
            <person name="Sinninghe Damste J.S."/>
            <person name="Liesack W."/>
            <person name="Dedysh S.N."/>
        </authorList>
    </citation>
    <scope>NUCLEOTIDE SEQUENCE [LARGE SCALE GENOMIC DNA]</scope>
    <source>
        <strain evidence="2">PX52</strain>
    </source>
</reference>
<name>A0A5C1AHF9_9BACT</name>
<dbReference type="RefSeq" id="WP_149111271.1">
    <property type="nucleotide sequence ID" value="NZ_CP042425.1"/>
</dbReference>
<dbReference type="AlphaFoldDB" id="A0A5C1AHF9"/>
<protein>
    <submittedName>
        <fullName evidence="1">Uncharacterized protein</fullName>
    </submittedName>
</protein>